<dbReference type="PANTHER" id="PTHR48083">
    <property type="entry name" value="MEDIUM-CHAIN SPECIFIC ACYL-COA DEHYDROGENASE, MITOCHONDRIAL-RELATED"/>
    <property type="match status" value="1"/>
</dbReference>
<reference evidence="8 9" key="1">
    <citation type="submission" date="2016-11" db="EMBL/GenBank/DDBJ databases">
        <authorList>
            <person name="Jaros S."/>
            <person name="Januszkiewicz K."/>
            <person name="Wedrychowicz H."/>
        </authorList>
    </citation>
    <scope>NUCLEOTIDE SEQUENCE [LARGE SCALE GENOMIC DNA]</scope>
    <source>
        <strain evidence="8 9">GAS86</strain>
    </source>
</reference>
<dbReference type="OrthoDB" id="571684at2"/>
<feature type="domain" description="Acyl-CoA dehydrogenase/oxidase N-terminal" evidence="6">
    <location>
        <begin position="42"/>
        <end position="143"/>
    </location>
</feature>
<dbReference type="SUPFAM" id="SSF47203">
    <property type="entry name" value="Acyl-CoA dehydrogenase C-terminal domain-like"/>
    <property type="match status" value="1"/>
</dbReference>
<comment type="similarity">
    <text evidence="3">Belongs to the HpaH/HsaA monooxygenase family.</text>
</comment>
<dbReference type="SUPFAM" id="SSF56645">
    <property type="entry name" value="Acyl-CoA dehydrogenase NM domain-like"/>
    <property type="match status" value="1"/>
</dbReference>
<evidence type="ECO:0000313" key="8">
    <source>
        <dbReference type="EMBL" id="SIO53828.1"/>
    </source>
</evidence>
<dbReference type="InterPro" id="IPR036250">
    <property type="entry name" value="AcylCo_DH-like_C"/>
</dbReference>
<evidence type="ECO:0000313" key="9">
    <source>
        <dbReference type="Proteomes" id="UP000184693"/>
    </source>
</evidence>
<dbReference type="GO" id="GO:0050660">
    <property type="term" value="F:flavin adenine dinucleotide binding"/>
    <property type="evidence" value="ECO:0007669"/>
    <property type="project" value="InterPro"/>
</dbReference>
<evidence type="ECO:0000256" key="2">
    <source>
        <dbReference type="ARBA" id="ARBA00023002"/>
    </source>
</evidence>
<dbReference type="InterPro" id="IPR013786">
    <property type="entry name" value="AcylCoA_DH/ox_N"/>
</dbReference>
<dbReference type="EMBL" id="FSRM01000002">
    <property type="protein sequence ID" value="SIO53828.1"/>
    <property type="molecule type" value="Genomic_DNA"/>
</dbReference>
<dbReference type="GO" id="GO:0016712">
    <property type="term" value="F:oxidoreductase activity, acting on paired donors, with incorporation or reduction of molecular oxygen, reduced flavin or flavoprotein as one donor, and incorporation of one atom of oxygen"/>
    <property type="evidence" value="ECO:0007669"/>
    <property type="project" value="TreeGrafter"/>
</dbReference>
<dbReference type="InterPro" id="IPR037069">
    <property type="entry name" value="AcylCoA_DH/ox_N_sf"/>
</dbReference>
<accession>A0A1N6KB95</accession>
<dbReference type="Pfam" id="PF02771">
    <property type="entry name" value="Acyl-CoA_dh_N"/>
    <property type="match status" value="1"/>
</dbReference>
<feature type="domain" description="Acyl-CoA dehydrogenase C-terminal" evidence="7">
    <location>
        <begin position="264"/>
        <end position="397"/>
    </location>
</feature>
<evidence type="ECO:0000259" key="6">
    <source>
        <dbReference type="Pfam" id="PF02771"/>
    </source>
</evidence>
<dbReference type="Gene3D" id="1.20.140.10">
    <property type="entry name" value="Butyryl-CoA Dehydrogenase, subunit A, domain 3"/>
    <property type="match status" value="1"/>
</dbReference>
<organism evidence="8 9">
    <name type="scientific">Paraburkholderia phenazinium</name>
    <dbReference type="NCBI Taxonomy" id="60549"/>
    <lineage>
        <taxon>Bacteria</taxon>
        <taxon>Pseudomonadati</taxon>
        <taxon>Pseudomonadota</taxon>
        <taxon>Betaproteobacteria</taxon>
        <taxon>Burkholderiales</taxon>
        <taxon>Burkholderiaceae</taxon>
        <taxon>Paraburkholderia</taxon>
    </lineage>
</organism>
<dbReference type="PIRSF" id="PIRSF016578">
    <property type="entry name" value="HsaA"/>
    <property type="match status" value="1"/>
</dbReference>
<dbReference type="InterPro" id="IPR009100">
    <property type="entry name" value="AcylCoA_DH/oxidase_NM_dom_sf"/>
</dbReference>
<dbReference type="PANTHER" id="PTHR48083:SF19">
    <property type="entry name" value="FLAVIN-DEPENDENT MONOOXYGENASE, OXYGENASE SUBUNIT HSAA"/>
    <property type="match status" value="1"/>
</dbReference>
<feature type="domain" description="Acyl-CoA oxidase/dehydrogenase middle" evidence="5">
    <location>
        <begin position="161"/>
        <end position="238"/>
    </location>
</feature>
<evidence type="ECO:0000256" key="4">
    <source>
        <dbReference type="SAM" id="MobiDB-lite"/>
    </source>
</evidence>
<dbReference type="NCBIfam" id="TIGR04022">
    <property type="entry name" value="sulfur_SfnB"/>
    <property type="match status" value="1"/>
</dbReference>
<dbReference type="InterPro" id="IPR023922">
    <property type="entry name" value="S04_starv_induced_SfnB"/>
</dbReference>
<dbReference type="GO" id="GO:0003995">
    <property type="term" value="F:acyl-CoA dehydrogenase activity"/>
    <property type="evidence" value="ECO:0007669"/>
    <property type="project" value="TreeGrafter"/>
</dbReference>
<proteinExistence type="inferred from homology"/>
<dbReference type="Pfam" id="PF02770">
    <property type="entry name" value="Acyl-CoA_dh_M"/>
    <property type="match status" value="1"/>
</dbReference>
<dbReference type="RefSeq" id="WP_074268450.1">
    <property type="nucleotide sequence ID" value="NZ_FSRM01000002.1"/>
</dbReference>
<evidence type="ECO:0000256" key="3">
    <source>
        <dbReference type="ARBA" id="ARBA00049661"/>
    </source>
</evidence>
<name>A0A1N6KB95_9BURK</name>
<keyword evidence="2" id="KW-0560">Oxidoreductase</keyword>
<protein>
    <submittedName>
        <fullName evidence="8">Sulfur acquisition oxidoreductase, SfnB family</fullName>
    </submittedName>
</protein>
<dbReference type="InterPro" id="IPR046373">
    <property type="entry name" value="Acyl-CoA_Oxase/DH_mid-dom_sf"/>
</dbReference>
<sequence length="422" mass="46176">MSIDLSVEPRDGVAPDPLPRELHAHAPGTPDLIASDDEALKAAHRLAAQFAPEAALRDRERRLPWAELDAFVASGLWGITVPREYGGAGVRNGTLAEVTAIIAAADGSLGQIPQNHFYALEVLRVGGSVEQQRFFYERVLAGERFGNALAEIGHKDFKRRTRLTRAAEGWHVDGRKFYCTGALYAHWIPTLVVADDEGRDVTYLAFVPRDTPGVTVTDDWDGFGQRVTGSGSVQFEHVRVEPEWVVPFQVSFEHATTIGPVAQIMHAAIDLGQARGAFEAALQFVRERSRPWIDAKVERAADDPLTIAQFGDLAARLRAAEALLRRAGRFVDAAQAKATDRSVAEASVAVAEARALTTTVSLDAGSRLFELAGTAATLDGLGLDRFWRNARTHTLHDPVRWKYHAVGNFYLNDKLPPRHGAL</sequence>
<dbReference type="Proteomes" id="UP000184693">
    <property type="component" value="Unassembled WGS sequence"/>
</dbReference>
<evidence type="ECO:0000256" key="1">
    <source>
        <dbReference type="ARBA" id="ARBA00022630"/>
    </source>
</evidence>
<dbReference type="AlphaFoldDB" id="A0A1N6KB95"/>
<dbReference type="GO" id="GO:0033539">
    <property type="term" value="P:fatty acid beta-oxidation using acyl-CoA dehydrogenase"/>
    <property type="evidence" value="ECO:0007669"/>
    <property type="project" value="TreeGrafter"/>
</dbReference>
<feature type="compositionally biased region" description="Basic and acidic residues" evidence="4">
    <location>
        <begin position="7"/>
        <end position="24"/>
    </location>
</feature>
<evidence type="ECO:0000259" key="5">
    <source>
        <dbReference type="Pfam" id="PF02770"/>
    </source>
</evidence>
<dbReference type="Gene3D" id="1.10.540.10">
    <property type="entry name" value="Acyl-CoA dehydrogenase/oxidase, N-terminal domain"/>
    <property type="match status" value="1"/>
</dbReference>
<evidence type="ECO:0000259" key="7">
    <source>
        <dbReference type="Pfam" id="PF08028"/>
    </source>
</evidence>
<dbReference type="InterPro" id="IPR013107">
    <property type="entry name" value="Acyl-CoA_DH_C"/>
</dbReference>
<keyword evidence="1" id="KW-0285">Flavoprotein</keyword>
<dbReference type="Pfam" id="PF08028">
    <property type="entry name" value="Acyl-CoA_dh_2"/>
    <property type="match status" value="1"/>
</dbReference>
<dbReference type="Gene3D" id="2.40.110.10">
    <property type="entry name" value="Butyryl-CoA Dehydrogenase, subunit A, domain 2"/>
    <property type="match status" value="1"/>
</dbReference>
<dbReference type="InterPro" id="IPR006091">
    <property type="entry name" value="Acyl-CoA_Oxase/DH_mid-dom"/>
</dbReference>
<dbReference type="InterPro" id="IPR050741">
    <property type="entry name" value="Acyl-CoA_dehydrogenase"/>
</dbReference>
<dbReference type="GO" id="GO:0005737">
    <property type="term" value="C:cytoplasm"/>
    <property type="evidence" value="ECO:0007669"/>
    <property type="project" value="TreeGrafter"/>
</dbReference>
<feature type="region of interest" description="Disordered" evidence="4">
    <location>
        <begin position="1"/>
        <end position="29"/>
    </location>
</feature>
<gene>
    <name evidence="8" type="ORF">SAMN05444168_6661</name>
</gene>